<dbReference type="InterPro" id="IPR049326">
    <property type="entry name" value="Rhodopsin_dom_fungi"/>
</dbReference>
<feature type="transmembrane region" description="Helical" evidence="7">
    <location>
        <begin position="82"/>
        <end position="100"/>
    </location>
</feature>
<protein>
    <recommendedName>
        <fullName evidence="8">Rhodopsin domain-containing protein</fullName>
    </recommendedName>
</protein>
<evidence type="ECO:0000256" key="1">
    <source>
        <dbReference type="ARBA" id="ARBA00004141"/>
    </source>
</evidence>
<dbReference type="OrthoDB" id="5429740at2759"/>
<evidence type="ECO:0000256" key="4">
    <source>
        <dbReference type="ARBA" id="ARBA00023136"/>
    </source>
</evidence>
<organism evidence="9 10">
    <name type="scientific">Aspergillus coremiiformis</name>
    <dbReference type="NCBI Taxonomy" id="138285"/>
    <lineage>
        <taxon>Eukaryota</taxon>
        <taxon>Fungi</taxon>
        <taxon>Dikarya</taxon>
        <taxon>Ascomycota</taxon>
        <taxon>Pezizomycotina</taxon>
        <taxon>Eurotiomycetes</taxon>
        <taxon>Eurotiomycetidae</taxon>
        <taxon>Eurotiales</taxon>
        <taxon>Aspergillaceae</taxon>
        <taxon>Aspergillus</taxon>
        <taxon>Aspergillus subgen. Circumdati</taxon>
    </lineage>
</organism>
<dbReference type="GO" id="GO:0016020">
    <property type="term" value="C:membrane"/>
    <property type="evidence" value="ECO:0007669"/>
    <property type="project" value="UniProtKB-SubCell"/>
</dbReference>
<keyword evidence="10" id="KW-1185">Reference proteome</keyword>
<evidence type="ECO:0000313" key="10">
    <source>
        <dbReference type="Proteomes" id="UP000327118"/>
    </source>
</evidence>
<dbReference type="PANTHER" id="PTHR33048">
    <property type="entry name" value="PTH11-LIKE INTEGRAL MEMBRANE PROTEIN (AFU_ORTHOLOGUE AFUA_5G11245)"/>
    <property type="match status" value="1"/>
</dbReference>
<gene>
    <name evidence="9" type="ORF">BDV28DRAFT_126344</name>
</gene>
<dbReference type="Proteomes" id="UP000327118">
    <property type="component" value="Unassembled WGS sequence"/>
</dbReference>
<evidence type="ECO:0000256" key="3">
    <source>
        <dbReference type="ARBA" id="ARBA00022989"/>
    </source>
</evidence>
<comment type="subcellular location">
    <subcellularLocation>
        <location evidence="1">Membrane</location>
        <topology evidence="1">Multi-pass membrane protein</topology>
    </subcellularLocation>
</comment>
<keyword evidence="3 7" id="KW-1133">Transmembrane helix</keyword>
<reference evidence="10" key="1">
    <citation type="submission" date="2019-04" db="EMBL/GenBank/DDBJ databases">
        <title>Friends and foes A comparative genomics studyof 23 Aspergillus species from section Flavi.</title>
        <authorList>
            <consortium name="DOE Joint Genome Institute"/>
            <person name="Kjaerbolling I."/>
            <person name="Vesth T."/>
            <person name="Frisvad J.C."/>
            <person name="Nybo J.L."/>
            <person name="Theobald S."/>
            <person name="Kildgaard S."/>
            <person name="Isbrandt T."/>
            <person name="Kuo A."/>
            <person name="Sato A."/>
            <person name="Lyhne E.K."/>
            <person name="Kogle M.E."/>
            <person name="Wiebenga A."/>
            <person name="Kun R.S."/>
            <person name="Lubbers R.J."/>
            <person name="Makela M.R."/>
            <person name="Barry K."/>
            <person name="Chovatia M."/>
            <person name="Clum A."/>
            <person name="Daum C."/>
            <person name="Haridas S."/>
            <person name="He G."/>
            <person name="LaButti K."/>
            <person name="Lipzen A."/>
            <person name="Mondo S."/>
            <person name="Riley R."/>
            <person name="Salamov A."/>
            <person name="Simmons B.A."/>
            <person name="Magnuson J.K."/>
            <person name="Henrissat B."/>
            <person name="Mortensen U.H."/>
            <person name="Larsen T.O."/>
            <person name="Devries R.P."/>
            <person name="Grigoriev I.V."/>
            <person name="Machida M."/>
            <person name="Baker S.E."/>
            <person name="Andersen M.R."/>
        </authorList>
    </citation>
    <scope>NUCLEOTIDE SEQUENCE [LARGE SCALE GENOMIC DNA]</scope>
    <source>
        <strain evidence="10">CBS 553.77</strain>
    </source>
</reference>
<dbReference type="AlphaFoldDB" id="A0A5N6ZHN1"/>
<evidence type="ECO:0000313" key="9">
    <source>
        <dbReference type="EMBL" id="KAE8356878.1"/>
    </source>
</evidence>
<feature type="region of interest" description="Disordered" evidence="6">
    <location>
        <begin position="56"/>
        <end position="75"/>
    </location>
</feature>
<proteinExistence type="inferred from homology"/>
<comment type="similarity">
    <text evidence="5">Belongs to the SAT4 family.</text>
</comment>
<feature type="transmembrane region" description="Helical" evidence="7">
    <location>
        <begin position="120"/>
        <end position="142"/>
    </location>
</feature>
<dbReference type="InterPro" id="IPR052337">
    <property type="entry name" value="SAT4-like"/>
</dbReference>
<feature type="transmembrane region" description="Helical" evidence="7">
    <location>
        <begin position="154"/>
        <end position="174"/>
    </location>
</feature>
<feature type="transmembrane region" description="Helical" evidence="7">
    <location>
        <begin position="12"/>
        <end position="32"/>
    </location>
</feature>
<dbReference type="EMBL" id="ML739034">
    <property type="protein sequence ID" value="KAE8356878.1"/>
    <property type="molecule type" value="Genomic_DNA"/>
</dbReference>
<feature type="domain" description="Rhodopsin" evidence="8">
    <location>
        <begin position="63"/>
        <end position="273"/>
    </location>
</feature>
<evidence type="ECO:0000256" key="5">
    <source>
        <dbReference type="ARBA" id="ARBA00038359"/>
    </source>
</evidence>
<dbReference type="Pfam" id="PF20684">
    <property type="entry name" value="Fung_rhodopsin"/>
    <property type="match status" value="1"/>
</dbReference>
<name>A0A5N6ZHN1_9EURO</name>
<sequence length="274" mass="30606">MSSLAGDRNSVLRGTWAIAVIAIIIMILRVFAKVKLHHVGVDDATMILALVSTDRKQPRPSTRCSSRRKTSAGLTPSDTSQLFALIASIFFTIAVNVYGFSEDPAVQTPSRAANALKNYVVVQVLSVASTCVGRVAFILYLIPILSTRKIYKRSLWVLLALQVIVNVLTIILILSQCRDIRGVWDAEIASSTECMDGSVQLYYGYFQIGKWNKNEIPHQHKEREREKKLTQTHTACNSSTDLILSVFPSIIFWNLRLRLRIKISLVILTSLGLM</sequence>
<evidence type="ECO:0000256" key="7">
    <source>
        <dbReference type="SAM" id="Phobius"/>
    </source>
</evidence>
<evidence type="ECO:0000259" key="8">
    <source>
        <dbReference type="Pfam" id="PF20684"/>
    </source>
</evidence>
<dbReference type="PANTHER" id="PTHR33048:SF155">
    <property type="entry name" value="INTEGRAL MEMBRANE PROTEIN"/>
    <property type="match status" value="1"/>
</dbReference>
<keyword evidence="4 7" id="KW-0472">Membrane</keyword>
<evidence type="ECO:0000256" key="2">
    <source>
        <dbReference type="ARBA" id="ARBA00022692"/>
    </source>
</evidence>
<keyword evidence="2 7" id="KW-0812">Transmembrane</keyword>
<evidence type="ECO:0000256" key="6">
    <source>
        <dbReference type="SAM" id="MobiDB-lite"/>
    </source>
</evidence>
<accession>A0A5N6ZHN1</accession>